<accession>A0A6G0SIY4</accession>
<proteinExistence type="predicted"/>
<protein>
    <submittedName>
        <fullName evidence="1">Uncharacterized protein</fullName>
    </submittedName>
</protein>
<dbReference type="Proteomes" id="UP000486351">
    <property type="component" value="Unassembled WGS sequence"/>
</dbReference>
<sequence>METNSSALKLFHLFDDEESDVLAVLAAYTTVIQSSPPTRGTSTGRSANIDREAEEGHRRLVQDNFAENSIYNAQTFRRRFRMRRPLYLHVVGAVERHDRYFQQGRDATGKLGLSALHKCTAAIRQLAYGMLADAVDEYVRIAETTAIKSLKRFCAARSARNISARRLLLMWSGFRTCMPNAALLVC</sequence>
<gene>
    <name evidence="1" type="ORF">PF008_g1956</name>
</gene>
<comment type="caution">
    <text evidence="1">The sequence shown here is derived from an EMBL/GenBank/DDBJ whole genome shotgun (WGS) entry which is preliminary data.</text>
</comment>
<dbReference type="PANTHER" id="PTHR47150:SF5">
    <property type="entry name" value="OS07G0546750 PROTEIN"/>
    <property type="match status" value="1"/>
</dbReference>
<organism evidence="1 2">
    <name type="scientific">Phytophthora fragariae</name>
    <dbReference type="NCBI Taxonomy" id="53985"/>
    <lineage>
        <taxon>Eukaryota</taxon>
        <taxon>Sar</taxon>
        <taxon>Stramenopiles</taxon>
        <taxon>Oomycota</taxon>
        <taxon>Peronosporomycetes</taxon>
        <taxon>Peronosporales</taxon>
        <taxon>Peronosporaceae</taxon>
        <taxon>Phytophthora</taxon>
    </lineage>
</organism>
<dbReference type="PANTHER" id="PTHR47150">
    <property type="entry name" value="OS12G0169200 PROTEIN"/>
    <property type="match status" value="1"/>
</dbReference>
<evidence type="ECO:0000313" key="2">
    <source>
        <dbReference type="Proteomes" id="UP000486351"/>
    </source>
</evidence>
<reference evidence="1 2" key="1">
    <citation type="submission" date="2018-09" db="EMBL/GenBank/DDBJ databases">
        <title>Genomic investigation of the strawberry pathogen Phytophthora fragariae indicates pathogenicity is determined by transcriptional variation in three key races.</title>
        <authorList>
            <person name="Adams T.M."/>
            <person name="Armitage A.D."/>
            <person name="Sobczyk M.K."/>
            <person name="Bates H.J."/>
            <person name="Dunwell J.M."/>
            <person name="Nellist C.F."/>
            <person name="Harrison R.J."/>
        </authorList>
    </citation>
    <scope>NUCLEOTIDE SEQUENCE [LARGE SCALE GENOMIC DNA]</scope>
    <source>
        <strain evidence="1 2">NOV-77</strain>
    </source>
</reference>
<name>A0A6G0SIY4_9STRA</name>
<evidence type="ECO:0000313" key="1">
    <source>
        <dbReference type="EMBL" id="KAE9360140.1"/>
    </source>
</evidence>
<dbReference type="EMBL" id="QXFY01000051">
    <property type="protein sequence ID" value="KAE9360140.1"/>
    <property type="molecule type" value="Genomic_DNA"/>
</dbReference>
<dbReference type="AlphaFoldDB" id="A0A6G0SIY4"/>